<dbReference type="Proteomes" id="UP001152130">
    <property type="component" value="Unassembled WGS sequence"/>
</dbReference>
<sequence length="1052" mass="117728">MLRFRQKWPDAAECCGREVQTNRLGRKKAWWAQGTAIEKFEEDIQPEIETFLKNADLNDGDIYFRIYMIGRTQEASRPTVMICCADVSIGRRAKESLRHSPVIRNNPGFCLGSIDFPLEQLVPARGLALEVKPLGQVLDNASDPTAGIPIFAISDSATVGRRLFVTHPETMEVYRHSTGGVVVTNNGRFYQLTVGHIVDLPIGVHQPSRMDPDACSFDGQSDSDSGDDLSVCEQDLRRASVSILDLSQSESSDAETEKTEADTAGYRSPANTDYTTTNSDPIGFSRNEGLKQPSMIEVGTIAVHSKDGDAPSLDYALVAIPPPSEVDQINRVLSSTGDETRPTMIHDVTGVGREERRVIVITGSSGVVKGILVPGTTFLGRGNQKGPQKLHVVQLDGVVAEGDSGAAVVDEMTGSLYGHMVSGCPGTRIAYIVAATDVFKAIESELHGQLTIASQMTSQELSIQSSTISSLFSTSNSVLGMPDQLPNYTTLDESRGSSGPSGGQGNISSTTDCVSMNGRPDVQFTASRYSVLDAQINKLQTKVESLATASQSIEQHISYRRRKKTKKAGFCQQKQPRARQGARFYRPSVRGFDNELEGESTFSPPKEKSQTSIQRAMGWDDSLFEEDMLPHEEDESLLTLLFDRYQFDRRINPEGDFIPKVYNCCSIRELQRATYLTHSEKSCFLDDRTNDGMKSVSLGHHGPLSVQSLYQTLRVKPLYPLNYRSPALGEHKLALPGQETISLNADRRLIYIQDVDSYGIALLIATASYIQAKALGNVFYRYLDFQPGISVSTVSLRGHFHMFFCLPTYVWRSTPRRPYDIRLKRSGQPIRNVRDISFLRTGSVSKSHSGDVDYLCEVQTSISITGIDRWHWTGLCLVETQFQEQDQYQDLNSYCNQDPEDSLRPDPFSDGELDADRPILDPREYFLAVLDIRARRFQQHWQYVVFKLRRTIEEYTLEFRTETVFEERADFNEALIWIRQTKRLLHSLIRCLNGTINHWDNARITDKCQSNYSTARLTEIAETFSNVKLNARELESLSSLCDEFSRQVNVDS</sequence>
<dbReference type="AlphaFoldDB" id="A0A9W8PGI9"/>
<dbReference type="SUPFAM" id="SSF50494">
    <property type="entry name" value="Trypsin-like serine proteases"/>
    <property type="match status" value="1"/>
</dbReference>
<feature type="compositionally biased region" description="Polar residues" evidence="1">
    <location>
        <begin position="269"/>
        <end position="280"/>
    </location>
</feature>
<protein>
    <submittedName>
        <fullName evidence="2">Uncharacterized protein</fullName>
    </submittedName>
</protein>
<dbReference type="EMBL" id="JAPDHF010000021">
    <property type="protein sequence ID" value="KAJ4005450.1"/>
    <property type="molecule type" value="Genomic_DNA"/>
</dbReference>
<proteinExistence type="predicted"/>
<gene>
    <name evidence="2" type="ORF">NW766_010998</name>
</gene>
<comment type="caution">
    <text evidence="2">The sequence shown here is derived from an EMBL/GenBank/DDBJ whole genome shotgun (WGS) entry which is preliminary data.</text>
</comment>
<keyword evidence="3" id="KW-1185">Reference proteome</keyword>
<dbReference type="InterPro" id="IPR009003">
    <property type="entry name" value="Peptidase_S1_PA"/>
</dbReference>
<organism evidence="2 3">
    <name type="scientific">Fusarium irregulare</name>
    <dbReference type="NCBI Taxonomy" id="2494466"/>
    <lineage>
        <taxon>Eukaryota</taxon>
        <taxon>Fungi</taxon>
        <taxon>Dikarya</taxon>
        <taxon>Ascomycota</taxon>
        <taxon>Pezizomycotina</taxon>
        <taxon>Sordariomycetes</taxon>
        <taxon>Hypocreomycetidae</taxon>
        <taxon>Hypocreales</taxon>
        <taxon>Nectriaceae</taxon>
        <taxon>Fusarium</taxon>
        <taxon>Fusarium incarnatum-equiseti species complex</taxon>
    </lineage>
</organism>
<name>A0A9W8PGI9_9HYPO</name>
<feature type="region of interest" description="Disordered" evidence="1">
    <location>
        <begin position="243"/>
        <end position="288"/>
    </location>
</feature>
<accession>A0A9W8PGI9</accession>
<evidence type="ECO:0000313" key="3">
    <source>
        <dbReference type="Proteomes" id="UP001152130"/>
    </source>
</evidence>
<evidence type="ECO:0000313" key="2">
    <source>
        <dbReference type="EMBL" id="KAJ4005450.1"/>
    </source>
</evidence>
<evidence type="ECO:0000256" key="1">
    <source>
        <dbReference type="SAM" id="MobiDB-lite"/>
    </source>
</evidence>
<feature type="region of interest" description="Disordered" evidence="1">
    <location>
        <begin position="487"/>
        <end position="510"/>
    </location>
</feature>
<reference evidence="2" key="1">
    <citation type="submission" date="2022-10" db="EMBL/GenBank/DDBJ databases">
        <title>Fusarium specimens isolated from Avocado Roots.</title>
        <authorList>
            <person name="Stajich J."/>
            <person name="Roper C."/>
            <person name="Heimlech-Rivalta G."/>
        </authorList>
    </citation>
    <scope>NUCLEOTIDE SEQUENCE</scope>
    <source>
        <strain evidence="2">CF00143</strain>
    </source>
</reference>